<keyword evidence="3" id="KW-1185">Reference proteome</keyword>
<sequence length="47" mass="4365">MKPLFTLATLALLAGCGADGPPVAPSQAAATGLAATGQVQVGVTGGN</sequence>
<keyword evidence="1" id="KW-0732">Signal</keyword>
<name>A0A6M1THP2_9RHOB</name>
<dbReference type="Proteomes" id="UP000474758">
    <property type="component" value="Unassembled WGS sequence"/>
</dbReference>
<evidence type="ECO:0000313" key="2">
    <source>
        <dbReference type="EMBL" id="NGQ89379.1"/>
    </source>
</evidence>
<protein>
    <submittedName>
        <fullName evidence="2">Argininosuccinate lyase</fullName>
    </submittedName>
</protein>
<feature type="chain" id="PRO_5026898948" evidence="1">
    <location>
        <begin position="19"/>
        <end position="47"/>
    </location>
</feature>
<dbReference type="RefSeq" id="WP_165046485.1">
    <property type="nucleotide sequence ID" value="NZ_JAALFE010000001.1"/>
</dbReference>
<accession>A0A6M1THP2</accession>
<gene>
    <name evidence="2" type="ORF">G5V65_00615</name>
</gene>
<organism evidence="2 3">
    <name type="scientific">Paragemmobacter kunshanensis</name>
    <dbReference type="NCBI Taxonomy" id="2583234"/>
    <lineage>
        <taxon>Bacteria</taxon>
        <taxon>Pseudomonadati</taxon>
        <taxon>Pseudomonadota</taxon>
        <taxon>Alphaproteobacteria</taxon>
        <taxon>Rhodobacterales</taxon>
        <taxon>Paracoccaceae</taxon>
        <taxon>Paragemmobacter</taxon>
    </lineage>
</organism>
<dbReference type="GO" id="GO:0016829">
    <property type="term" value="F:lyase activity"/>
    <property type="evidence" value="ECO:0007669"/>
    <property type="project" value="UniProtKB-KW"/>
</dbReference>
<dbReference type="AlphaFoldDB" id="A0A6M1THP2"/>
<reference evidence="2 3" key="1">
    <citation type="submission" date="2020-02" db="EMBL/GenBank/DDBJ databases">
        <title>Rhodobacter translucens sp. nov., a novel bacterium isolated from activated sludge.</title>
        <authorList>
            <person name="Liu J."/>
        </authorList>
    </citation>
    <scope>NUCLEOTIDE SEQUENCE [LARGE SCALE GENOMIC DNA]</scope>
    <source>
        <strain evidence="2 3">HX-7-19</strain>
    </source>
</reference>
<evidence type="ECO:0000256" key="1">
    <source>
        <dbReference type="SAM" id="SignalP"/>
    </source>
</evidence>
<comment type="caution">
    <text evidence="2">The sequence shown here is derived from an EMBL/GenBank/DDBJ whole genome shotgun (WGS) entry which is preliminary data.</text>
</comment>
<evidence type="ECO:0000313" key="3">
    <source>
        <dbReference type="Proteomes" id="UP000474758"/>
    </source>
</evidence>
<dbReference type="EMBL" id="JAALFE010000001">
    <property type="protein sequence ID" value="NGQ89379.1"/>
    <property type="molecule type" value="Genomic_DNA"/>
</dbReference>
<keyword evidence="2" id="KW-0456">Lyase</keyword>
<dbReference type="PROSITE" id="PS51257">
    <property type="entry name" value="PROKAR_LIPOPROTEIN"/>
    <property type="match status" value="1"/>
</dbReference>
<feature type="signal peptide" evidence="1">
    <location>
        <begin position="1"/>
        <end position="18"/>
    </location>
</feature>
<proteinExistence type="predicted"/>